<feature type="signal peptide" evidence="7">
    <location>
        <begin position="1"/>
        <end position="25"/>
    </location>
</feature>
<name>A0ABR2J6V7_9PEZI</name>
<feature type="transmembrane region" description="Helical" evidence="6">
    <location>
        <begin position="313"/>
        <end position="331"/>
    </location>
</feature>
<dbReference type="PANTHER" id="PTHR39469:SF1">
    <property type="entry name" value="DUF4203 DOMAIN-CONTAINING PROTEIN"/>
    <property type="match status" value="1"/>
</dbReference>
<keyword evidence="4 6" id="KW-0472">Membrane</keyword>
<feature type="transmembrane region" description="Helical" evidence="6">
    <location>
        <begin position="231"/>
        <end position="248"/>
    </location>
</feature>
<dbReference type="EMBL" id="JAPCWZ010000003">
    <property type="protein sequence ID" value="KAK8873266.1"/>
    <property type="molecule type" value="Genomic_DNA"/>
</dbReference>
<feature type="transmembrane region" description="Helical" evidence="6">
    <location>
        <begin position="176"/>
        <end position="196"/>
    </location>
</feature>
<reference evidence="9 10" key="1">
    <citation type="journal article" date="2024" name="IMA Fungus">
        <title>Apiospora arundinis, a panoply of carbohydrate-active enzymes and secondary metabolites.</title>
        <authorList>
            <person name="Sorensen T."/>
            <person name="Petersen C."/>
            <person name="Muurmann A.T."/>
            <person name="Christiansen J.V."/>
            <person name="Brundto M.L."/>
            <person name="Overgaard C.K."/>
            <person name="Boysen A.T."/>
            <person name="Wollenberg R.D."/>
            <person name="Larsen T.O."/>
            <person name="Sorensen J.L."/>
            <person name="Nielsen K.L."/>
            <person name="Sondergaard T.E."/>
        </authorList>
    </citation>
    <scope>NUCLEOTIDE SEQUENCE [LARGE SCALE GENOMIC DNA]</scope>
    <source>
        <strain evidence="9 10">AAU 773</strain>
    </source>
</reference>
<gene>
    <name evidence="9" type="ORF">PGQ11_003780</name>
</gene>
<proteinExistence type="predicted"/>
<keyword evidence="7" id="KW-0732">Signal</keyword>
<feature type="compositionally biased region" description="Polar residues" evidence="5">
    <location>
        <begin position="593"/>
        <end position="605"/>
    </location>
</feature>
<feature type="compositionally biased region" description="Basic and acidic residues" evidence="5">
    <location>
        <begin position="673"/>
        <end position="683"/>
    </location>
</feature>
<feature type="domain" description="TM7S3/TM198-like" evidence="8">
    <location>
        <begin position="124"/>
        <end position="328"/>
    </location>
</feature>
<feature type="chain" id="PRO_5046265000" evidence="7">
    <location>
        <begin position="26"/>
        <end position="1176"/>
    </location>
</feature>
<dbReference type="InterPro" id="IPR025256">
    <property type="entry name" value="TM7S3/TM198-like_dom"/>
</dbReference>
<evidence type="ECO:0000256" key="1">
    <source>
        <dbReference type="ARBA" id="ARBA00004141"/>
    </source>
</evidence>
<feature type="compositionally biased region" description="Basic and acidic residues" evidence="5">
    <location>
        <begin position="443"/>
        <end position="459"/>
    </location>
</feature>
<feature type="region of interest" description="Disordered" evidence="5">
    <location>
        <begin position="575"/>
        <end position="766"/>
    </location>
</feature>
<feature type="region of interest" description="Disordered" evidence="5">
    <location>
        <begin position="855"/>
        <end position="930"/>
    </location>
</feature>
<feature type="compositionally biased region" description="Low complexity" evidence="5">
    <location>
        <begin position="46"/>
        <end position="88"/>
    </location>
</feature>
<evidence type="ECO:0000256" key="3">
    <source>
        <dbReference type="ARBA" id="ARBA00022989"/>
    </source>
</evidence>
<sequence length="1176" mass="126020">MLSGNLRSWVVVCLAVMSNTAMVQGLGPLRRQDTTTVATTGPPGREAPTSTAPPAASETAQITTSASTTRTTDSPSTVVPSPTAAPSALNGNTSPSNTTVSNATVPDGELPLTPVVTPGWGVAGAILILTGVVYTLIGIKNTWLQAFGSAAYLSSLCTTVLIVYVMVLPVSNAIQGAYVVAVVCTGLLLGGGAVVFRDLTESLGCLLGGFCISMWLLSLREGGLLQDNTTGKVIFIIVFTLAGFALYFSRYTRAYGLMALMSFAGATVIVLGIDCFSRAGLKEFWAWIWDLNSGLFPLGATTYPITRGMRVELALTIIFCGIGIISQLRLWKVIQERRTKRAEARAEARKQMDEEEATLGRQVEAENARERREWEATYGQRNLTSPSISQDSGVGDVGEKPGRIDDSINKEAPAETVIELSELSARSPTPPPKPAATGLVTADAKDESGVTIRVAHDDTPAGDDALPAMPEPAQLLSEKGANESARPVSQISAVTEKSVVKSAAPEIIPLPFQIPEQADRDSDDEDDRSSFATFADEDRSVTFSKRDSLGSLGNRLSIESGNLLRKLSHRSIRNSLSKRRSGALSPSPLSPTAGESQEDLVTQSRGADEDGTGSVIATVDGMSNDGEKSEDEDEDEDEDDRMTIKGSNMLPSIEISNGFLETPPKIGRKRALRKVDSTKKSMRPESTAETVATDILNPSVMDETVGARSARNSAADSAVESSKTKDLPTETQDGLATPKRQSSAAPSSDSTPTSLTKDRLPPSLSRVAKSYRTNEWAKHLALADAPEPEEVKVEALPTPVQATFGEETAAPVDVQGLQQTAVTATPPPAVMPMPTPSVPSDPTFLSRSNSRISVTSALTASQDPSIRPSHSFKRKSFNQAHRMSSDVGMVQPIPEEETSSQLHASPQSMSPAGSNKVSPVSSRRVSMEQTGEVRLPVPGVVSYSSPQTLLGMREVLLRSRSQVDIVPENAGYPAPPPSDAGSARQSPMPDADDLPLSQRKHLMRQQSLQYASPPIEARQSSMQLPVRGASRLSSAPAEAVPFDSHQPQRHSTLPSQAARDAQMQNFRQSVAQDLRAGTPIIPTGTNGSQTLLASASQNPLVMGAGTLNRDGAARQSIEQGRHKLLTQKEQEAQRKQMFLWEKERAERLFEERMRRGDLMDAHRDALRRMQSSVRDS</sequence>
<dbReference type="Pfam" id="PF13886">
    <property type="entry name" value="TM7S3_TM198"/>
    <property type="match status" value="1"/>
</dbReference>
<evidence type="ECO:0000256" key="4">
    <source>
        <dbReference type="ARBA" id="ARBA00023136"/>
    </source>
</evidence>
<feature type="compositionally biased region" description="Polar residues" evidence="5">
    <location>
        <begin position="89"/>
        <end position="103"/>
    </location>
</feature>
<feature type="transmembrane region" description="Helical" evidence="6">
    <location>
        <begin position="285"/>
        <end position="306"/>
    </location>
</feature>
<organism evidence="9 10">
    <name type="scientific">Apiospora arundinis</name>
    <dbReference type="NCBI Taxonomy" id="335852"/>
    <lineage>
        <taxon>Eukaryota</taxon>
        <taxon>Fungi</taxon>
        <taxon>Dikarya</taxon>
        <taxon>Ascomycota</taxon>
        <taxon>Pezizomycotina</taxon>
        <taxon>Sordariomycetes</taxon>
        <taxon>Xylariomycetidae</taxon>
        <taxon>Amphisphaeriales</taxon>
        <taxon>Apiosporaceae</taxon>
        <taxon>Apiospora</taxon>
    </lineage>
</organism>
<feature type="compositionally biased region" description="Basic and acidic residues" evidence="5">
    <location>
        <begin position="397"/>
        <end position="413"/>
    </location>
</feature>
<feature type="transmembrane region" description="Helical" evidence="6">
    <location>
        <begin position="151"/>
        <end position="170"/>
    </location>
</feature>
<evidence type="ECO:0000256" key="5">
    <source>
        <dbReference type="SAM" id="MobiDB-lite"/>
    </source>
</evidence>
<keyword evidence="2 6" id="KW-0812">Transmembrane</keyword>
<dbReference type="PANTHER" id="PTHR39469">
    <property type="entry name" value="CHROMOSOME 1, WHOLE GENOME SHOTGUN SEQUENCE"/>
    <property type="match status" value="1"/>
</dbReference>
<evidence type="ECO:0000256" key="6">
    <source>
        <dbReference type="SAM" id="Phobius"/>
    </source>
</evidence>
<accession>A0ABR2J6V7</accession>
<feature type="region of interest" description="Disordered" evidence="5">
    <location>
        <begin position="967"/>
        <end position="1055"/>
    </location>
</feature>
<feature type="region of interest" description="Disordered" evidence="5">
    <location>
        <begin position="349"/>
        <end position="537"/>
    </location>
</feature>
<feature type="transmembrane region" description="Helical" evidence="6">
    <location>
        <begin position="255"/>
        <end position="273"/>
    </location>
</feature>
<evidence type="ECO:0000313" key="9">
    <source>
        <dbReference type="EMBL" id="KAK8873266.1"/>
    </source>
</evidence>
<feature type="transmembrane region" description="Helical" evidence="6">
    <location>
        <begin position="120"/>
        <end position="139"/>
    </location>
</feature>
<evidence type="ECO:0000256" key="7">
    <source>
        <dbReference type="SAM" id="SignalP"/>
    </source>
</evidence>
<feature type="compositionally biased region" description="Polar residues" evidence="5">
    <location>
        <begin position="379"/>
        <end position="392"/>
    </location>
</feature>
<feature type="compositionally biased region" description="Low complexity" evidence="5">
    <location>
        <begin position="707"/>
        <end position="718"/>
    </location>
</feature>
<feature type="compositionally biased region" description="Polar residues" evidence="5">
    <location>
        <begin position="855"/>
        <end position="864"/>
    </location>
</feature>
<keyword evidence="10" id="KW-1185">Reference proteome</keyword>
<protein>
    <submittedName>
        <fullName evidence="9">Sulfite exporter family protein</fullName>
    </submittedName>
</protein>
<evidence type="ECO:0000313" key="10">
    <source>
        <dbReference type="Proteomes" id="UP001390339"/>
    </source>
</evidence>
<keyword evidence="3 6" id="KW-1133">Transmembrane helix</keyword>
<feature type="region of interest" description="Disordered" evidence="5">
    <location>
        <begin position="32"/>
        <end position="103"/>
    </location>
</feature>
<comment type="subcellular location">
    <subcellularLocation>
        <location evidence="1">Membrane</location>
        <topology evidence="1">Multi-pass membrane protein</topology>
    </subcellularLocation>
</comment>
<evidence type="ECO:0000256" key="2">
    <source>
        <dbReference type="ARBA" id="ARBA00022692"/>
    </source>
</evidence>
<feature type="compositionally biased region" description="Basic and acidic residues" evidence="5">
    <location>
        <begin position="363"/>
        <end position="375"/>
    </location>
</feature>
<comment type="caution">
    <text evidence="9">The sequence shown here is derived from an EMBL/GenBank/DDBJ whole genome shotgun (WGS) entry which is preliminary data.</text>
</comment>
<feature type="transmembrane region" description="Helical" evidence="6">
    <location>
        <begin position="203"/>
        <end position="219"/>
    </location>
</feature>
<evidence type="ECO:0000259" key="8">
    <source>
        <dbReference type="Pfam" id="PF13886"/>
    </source>
</evidence>
<feature type="compositionally biased region" description="Polar residues" evidence="5">
    <location>
        <begin position="899"/>
        <end position="929"/>
    </location>
</feature>
<feature type="compositionally biased region" description="Acidic residues" evidence="5">
    <location>
        <begin position="628"/>
        <end position="640"/>
    </location>
</feature>
<feature type="compositionally biased region" description="Low complexity" evidence="5">
    <location>
        <begin position="742"/>
        <end position="754"/>
    </location>
</feature>
<dbReference type="Proteomes" id="UP001390339">
    <property type="component" value="Unassembled WGS sequence"/>
</dbReference>